<protein>
    <submittedName>
        <fullName evidence="1">Uncharacterized protein</fullName>
    </submittedName>
</protein>
<sequence>MDRGCKHYRNHVRMRAYVSDGESCDSNVVIDEHTFDEEKAYKALTRFLCHASVPPRLVKEESFKHYVKLVNPCFNVQYDTVIHQVLEFHKEENENERDFEKFVRTN</sequence>
<comment type="caution">
    <text evidence="1">The sequence shown here is derived from an EMBL/GenBank/DDBJ whole genome shotgun (WGS) entry which is preliminary data.</text>
</comment>
<evidence type="ECO:0000313" key="2">
    <source>
        <dbReference type="Proteomes" id="UP001604277"/>
    </source>
</evidence>
<dbReference type="Proteomes" id="UP001604277">
    <property type="component" value="Unassembled WGS sequence"/>
</dbReference>
<dbReference type="EMBL" id="JBFOLJ010000021">
    <property type="protein sequence ID" value="KAL2459765.1"/>
    <property type="molecule type" value="Genomic_DNA"/>
</dbReference>
<dbReference type="AlphaFoldDB" id="A0ABD1P7B5"/>
<organism evidence="1 2">
    <name type="scientific">Forsythia ovata</name>
    <dbReference type="NCBI Taxonomy" id="205694"/>
    <lineage>
        <taxon>Eukaryota</taxon>
        <taxon>Viridiplantae</taxon>
        <taxon>Streptophyta</taxon>
        <taxon>Embryophyta</taxon>
        <taxon>Tracheophyta</taxon>
        <taxon>Spermatophyta</taxon>
        <taxon>Magnoliopsida</taxon>
        <taxon>eudicotyledons</taxon>
        <taxon>Gunneridae</taxon>
        <taxon>Pentapetalae</taxon>
        <taxon>asterids</taxon>
        <taxon>lamiids</taxon>
        <taxon>Lamiales</taxon>
        <taxon>Oleaceae</taxon>
        <taxon>Forsythieae</taxon>
        <taxon>Forsythia</taxon>
    </lineage>
</organism>
<gene>
    <name evidence="1" type="ORF">Fot_54509</name>
</gene>
<name>A0ABD1P7B5_9LAMI</name>
<evidence type="ECO:0000313" key="1">
    <source>
        <dbReference type="EMBL" id="KAL2459765.1"/>
    </source>
</evidence>
<proteinExistence type="predicted"/>
<keyword evidence="2" id="KW-1185">Reference proteome</keyword>
<reference evidence="2" key="1">
    <citation type="submission" date="2024-07" db="EMBL/GenBank/DDBJ databases">
        <title>Two chromosome-level genome assemblies of Korean endemic species Abeliophyllum distichum and Forsythia ovata (Oleaceae).</title>
        <authorList>
            <person name="Jang H."/>
        </authorList>
    </citation>
    <scope>NUCLEOTIDE SEQUENCE [LARGE SCALE GENOMIC DNA]</scope>
</reference>
<accession>A0ABD1P7B5</accession>